<dbReference type="InterPro" id="IPR001932">
    <property type="entry name" value="PPM-type_phosphatase-like_dom"/>
</dbReference>
<dbReference type="Proteomes" id="UP000249633">
    <property type="component" value="Unassembled WGS sequence"/>
</dbReference>
<dbReference type="SUPFAM" id="SSF55874">
    <property type="entry name" value="ATPase domain of HSP90 chaperone/DNA topoisomerase II/histidine kinase"/>
    <property type="match status" value="1"/>
</dbReference>
<dbReference type="InterPro" id="IPR036457">
    <property type="entry name" value="PPM-type-like_dom_sf"/>
</dbReference>
<dbReference type="Pfam" id="PF13581">
    <property type="entry name" value="HATPase_c_2"/>
    <property type="match status" value="1"/>
</dbReference>
<feature type="domain" description="PPM-type phosphatase" evidence="1">
    <location>
        <begin position="157"/>
        <end position="351"/>
    </location>
</feature>
<evidence type="ECO:0000259" key="1">
    <source>
        <dbReference type="SMART" id="SM00331"/>
    </source>
</evidence>
<dbReference type="PANTHER" id="PTHR35801:SF1">
    <property type="entry name" value="PHOSPHOSERINE PHOSPHATASE RSBX"/>
    <property type="match status" value="1"/>
</dbReference>
<dbReference type="InterPro" id="IPR039248">
    <property type="entry name" value="Ptase_RsbX"/>
</dbReference>
<dbReference type="GO" id="GO:0016301">
    <property type="term" value="F:kinase activity"/>
    <property type="evidence" value="ECO:0007669"/>
    <property type="project" value="UniProtKB-KW"/>
</dbReference>
<accession>A0A2W5DP21</accession>
<sequence>MNEQQVAYRLRSELDLQLALSQLPHADWLADVDETQRSRLCTIAAELGSNMVKFARSGDLSVRRCRNDREDLVEILAVDAGPGIADVPAAVREHFSTAGTLGLGLPGVLRMADQVHIETGLGWGTRVQARTWLRDRPAARPRLTYSRREGHEPVALPLQWGAEIRPYPGQRQSGDAAAFLPLTNGRLLAVMLDASGHGPRAHELVTRLLAVVQRQASGEIPLLLEALHGACRGTSGAAAGAAVIDPVARTLSYAGVGNVRARLVGPANGQQAWSGVSRDGVLGDRFPTPFVQQQLISEGQVLLLYSDGVSESLRSFRGSLPGASQAAALAWQVVDQCGRTTDDAACAVVRCG</sequence>
<evidence type="ECO:0000313" key="2">
    <source>
        <dbReference type="EMBL" id="PZP32503.1"/>
    </source>
</evidence>
<dbReference type="PANTHER" id="PTHR35801">
    <property type="entry name" value="PHOSPHOSERINE PHOSPHATASE RSBX"/>
    <property type="match status" value="1"/>
</dbReference>
<proteinExistence type="predicted"/>
<protein>
    <submittedName>
        <fullName evidence="2">Histidine kinase</fullName>
    </submittedName>
</protein>
<dbReference type="Pfam" id="PF07228">
    <property type="entry name" value="SpoIIE"/>
    <property type="match status" value="1"/>
</dbReference>
<comment type="caution">
    <text evidence="2">The sequence shown here is derived from an EMBL/GenBank/DDBJ whole genome shotgun (WGS) entry which is preliminary data.</text>
</comment>
<dbReference type="InterPro" id="IPR003594">
    <property type="entry name" value="HATPase_dom"/>
</dbReference>
<reference evidence="2 3" key="1">
    <citation type="submission" date="2017-08" db="EMBL/GenBank/DDBJ databases">
        <title>Infants hospitalized years apart are colonized by the same room-sourced microbial strains.</title>
        <authorList>
            <person name="Brooks B."/>
            <person name="Olm M.R."/>
            <person name="Firek B.A."/>
            <person name="Baker R."/>
            <person name="Thomas B.C."/>
            <person name="Morowitz M.J."/>
            <person name="Banfield J.F."/>
        </authorList>
    </citation>
    <scope>NUCLEOTIDE SEQUENCE [LARGE SCALE GENOMIC DNA]</scope>
    <source>
        <strain evidence="2">S2_012_000_R2_81</strain>
    </source>
</reference>
<organism evidence="2 3">
    <name type="scientific">Roseateles depolymerans</name>
    <dbReference type="NCBI Taxonomy" id="76731"/>
    <lineage>
        <taxon>Bacteria</taxon>
        <taxon>Pseudomonadati</taxon>
        <taxon>Pseudomonadota</taxon>
        <taxon>Betaproteobacteria</taxon>
        <taxon>Burkholderiales</taxon>
        <taxon>Sphaerotilaceae</taxon>
        <taxon>Roseateles</taxon>
    </lineage>
</organism>
<name>A0A2W5DP21_9BURK</name>
<dbReference type="SMART" id="SM00331">
    <property type="entry name" value="PP2C_SIG"/>
    <property type="match status" value="1"/>
</dbReference>
<dbReference type="SUPFAM" id="SSF81606">
    <property type="entry name" value="PP2C-like"/>
    <property type="match status" value="1"/>
</dbReference>
<dbReference type="Gene3D" id="3.60.40.10">
    <property type="entry name" value="PPM-type phosphatase domain"/>
    <property type="match status" value="1"/>
</dbReference>
<keyword evidence="2" id="KW-0418">Kinase</keyword>
<dbReference type="AlphaFoldDB" id="A0A2W5DP21"/>
<gene>
    <name evidence="2" type="ORF">DI603_10770</name>
</gene>
<dbReference type="EMBL" id="QFOD01000008">
    <property type="protein sequence ID" value="PZP32503.1"/>
    <property type="molecule type" value="Genomic_DNA"/>
</dbReference>
<dbReference type="Gene3D" id="3.30.565.10">
    <property type="entry name" value="Histidine kinase-like ATPase, C-terminal domain"/>
    <property type="match status" value="1"/>
</dbReference>
<dbReference type="InterPro" id="IPR036890">
    <property type="entry name" value="HATPase_C_sf"/>
</dbReference>
<keyword evidence="2" id="KW-0808">Transferase</keyword>
<evidence type="ECO:0000313" key="3">
    <source>
        <dbReference type="Proteomes" id="UP000249633"/>
    </source>
</evidence>